<feature type="region of interest" description="Disordered" evidence="1">
    <location>
        <begin position="110"/>
        <end position="130"/>
    </location>
</feature>
<keyword evidence="3" id="KW-1185">Reference proteome</keyword>
<accession>A0ABV0NLE6</accession>
<evidence type="ECO:0000256" key="1">
    <source>
        <dbReference type="SAM" id="MobiDB-lite"/>
    </source>
</evidence>
<feature type="compositionally biased region" description="Polar residues" evidence="1">
    <location>
        <begin position="116"/>
        <end position="130"/>
    </location>
</feature>
<organism evidence="2 3">
    <name type="scientific">Goodea atripinnis</name>
    <dbReference type="NCBI Taxonomy" id="208336"/>
    <lineage>
        <taxon>Eukaryota</taxon>
        <taxon>Metazoa</taxon>
        <taxon>Chordata</taxon>
        <taxon>Craniata</taxon>
        <taxon>Vertebrata</taxon>
        <taxon>Euteleostomi</taxon>
        <taxon>Actinopterygii</taxon>
        <taxon>Neopterygii</taxon>
        <taxon>Teleostei</taxon>
        <taxon>Neoteleostei</taxon>
        <taxon>Acanthomorphata</taxon>
        <taxon>Ovalentaria</taxon>
        <taxon>Atherinomorphae</taxon>
        <taxon>Cyprinodontiformes</taxon>
        <taxon>Goodeidae</taxon>
        <taxon>Goodea</taxon>
    </lineage>
</organism>
<proteinExistence type="predicted"/>
<evidence type="ECO:0000313" key="2">
    <source>
        <dbReference type="EMBL" id="MEQ2171388.1"/>
    </source>
</evidence>
<reference evidence="2 3" key="1">
    <citation type="submission" date="2021-06" db="EMBL/GenBank/DDBJ databases">
        <authorList>
            <person name="Palmer J.M."/>
        </authorList>
    </citation>
    <scope>NUCLEOTIDE SEQUENCE [LARGE SCALE GENOMIC DNA]</scope>
    <source>
        <strain evidence="2 3">GA_2019</strain>
        <tissue evidence="2">Muscle</tissue>
    </source>
</reference>
<gene>
    <name evidence="2" type="ORF">GOODEAATRI_010148</name>
</gene>
<dbReference type="Proteomes" id="UP001476798">
    <property type="component" value="Unassembled WGS sequence"/>
</dbReference>
<sequence length="130" mass="14629">MDSTPSQPTPPEIIIALQRAIANQGIRLRQQEQQLQSPFDSNQGLRSQLRRSQLSWFSCPTNSPWATPCFQLCHFSQRITPSENHSYPPEPHAGDLGSFQAIRTQYVSIGGPTMTRPFSSRRCPSSTKFP</sequence>
<name>A0ABV0NLE6_9TELE</name>
<comment type="caution">
    <text evidence="2">The sequence shown here is derived from an EMBL/GenBank/DDBJ whole genome shotgun (WGS) entry which is preliminary data.</text>
</comment>
<dbReference type="EMBL" id="JAHRIO010040565">
    <property type="protein sequence ID" value="MEQ2171388.1"/>
    <property type="molecule type" value="Genomic_DNA"/>
</dbReference>
<protein>
    <submittedName>
        <fullName evidence="2">Uncharacterized protein</fullName>
    </submittedName>
</protein>
<evidence type="ECO:0000313" key="3">
    <source>
        <dbReference type="Proteomes" id="UP001476798"/>
    </source>
</evidence>